<protein>
    <recommendedName>
        <fullName evidence="5">Acyltransferase</fullName>
    </recommendedName>
</protein>
<evidence type="ECO:0000256" key="2">
    <source>
        <dbReference type="ARBA" id="ARBA00022679"/>
    </source>
</evidence>
<dbReference type="InterPro" id="IPR051159">
    <property type="entry name" value="Hexapeptide_acetyltransf"/>
</dbReference>
<dbReference type="Gene3D" id="2.160.10.10">
    <property type="entry name" value="Hexapeptide repeat proteins"/>
    <property type="match status" value="1"/>
</dbReference>
<evidence type="ECO:0000313" key="3">
    <source>
        <dbReference type="EMBL" id="EIY49983.1"/>
    </source>
</evidence>
<dbReference type="GO" id="GO:0005829">
    <property type="term" value="C:cytosol"/>
    <property type="evidence" value="ECO:0007669"/>
    <property type="project" value="TreeGrafter"/>
</dbReference>
<dbReference type="EMBL" id="AGXS01000016">
    <property type="protein sequence ID" value="EIY49983.1"/>
    <property type="molecule type" value="Genomic_DNA"/>
</dbReference>
<dbReference type="PANTHER" id="PTHR23416">
    <property type="entry name" value="SIALIC ACID SYNTHASE-RELATED"/>
    <property type="match status" value="1"/>
</dbReference>
<dbReference type="eggNOG" id="COG0110">
    <property type="taxonomic scope" value="Bacteria"/>
</dbReference>
<dbReference type="RefSeq" id="WP_007485625.1">
    <property type="nucleotide sequence ID" value="NZ_JH724314.1"/>
</dbReference>
<dbReference type="HOGENOM" id="CLU_051638_6_1_10"/>
<organism evidence="3 4">
    <name type="scientific">Bacteroides nordii CL02T12C05</name>
    <dbReference type="NCBI Taxonomy" id="997884"/>
    <lineage>
        <taxon>Bacteria</taxon>
        <taxon>Pseudomonadati</taxon>
        <taxon>Bacteroidota</taxon>
        <taxon>Bacteroidia</taxon>
        <taxon>Bacteroidales</taxon>
        <taxon>Bacteroidaceae</taxon>
        <taxon>Bacteroides</taxon>
    </lineage>
</organism>
<gene>
    <name evidence="3" type="ORF">HMPREF1068_02542</name>
</gene>
<dbReference type="InterPro" id="IPR001451">
    <property type="entry name" value="Hexapep"/>
</dbReference>
<dbReference type="Proteomes" id="UP000003089">
    <property type="component" value="Unassembled WGS sequence"/>
</dbReference>
<dbReference type="SUPFAM" id="SSF51161">
    <property type="entry name" value="Trimeric LpxA-like enzymes"/>
    <property type="match status" value="1"/>
</dbReference>
<keyword evidence="4" id="KW-1185">Reference proteome</keyword>
<evidence type="ECO:0000313" key="4">
    <source>
        <dbReference type="Proteomes" id="UP000003089"/>
    </source>
</evidence>
<sequence>MKNKIFQLYSICKKSESNFYCVLFRLIYYKIFYKLDIIAHPKVKIQGIENIITHNSLYIGTAYVGTSLKSDKTFLNLKGKLIIEGPYLIGRGCRLDISEGATLKIGKGGFTNINSTFIISHGVEIGDDCSISWGCQFLDNDFHEINYENKPPIDPKINIGNHVWIGCNVSIYKGTKIPEGCVIAANSVVRGVFNDPNALIAGNPAKIIKHNIKWKP</sequence>
<evidence type="ECO:0008006" key="5">
    <source>
        <dbReference type="Google" id="ProtNLM"/>
    </source>
</evidence>
<dbReference type="GO" id="GO:0008374">
    <property type="term" value="F:O-acyltransferase activity"/>
    <property type="evidence" value="ECO:0007669"/>
    <property type="project" value="TreeGrafter"/>
</dbReference>
<reference evidence="3 4" key="1">
    <citation type="submission" date="2012-02" db="EMBL/GenBank/DDBJ databases">
        <title>The Genome Sequence of Bacteroides nordii CL02T12C05.</title>
        <authorList>
            <consortium name="The Broad Institute Genome Sequencing Platform"/>
            <person name="Earl A."/>
            <person name="Ward D."/>
            <person name="Feldgarden M."/>
            <person name="Gevers D."/>
            <person name="Zitomersky N.L."/>
            <person name="Coyne M.J."/>
            <person name="Comstock L.E."/>
            <person name="Young S.K."/>
            <person name="Zeng Q."/>
            <person name="Gargeya S."/>
            <person name="Fitzgerald M."/>
            <person name="Haas B."/>
            <person name="Abouelleil A."/>
            <person name="Alvarado L."/>
            <person name="Arachchi H.M."/>
            <person name="Berlin A."/>
            <person name="Chapman S.B."/>
            <person name="Gearin G."/>
            <person name="Goldberg J."/>
            <person name="Griggs A."/>
            <person name="Gujja S."/>
            <person name="Hansen M."/>
            <person name="Heiman D."/>
            <person name="Howarth C."/>
            <person name="Larimer J."/>
            <person name="Lui A."/>
            <person name="MacDonald P.J.P."/>
            <person name="McCowen C."/>
            <person name="Montmayeur A."/>
            <person name="Murphy C."/>
            <person name="Neiman D."/>
            <person name="Pearson M."/>
            <person name="Priest M."/>
            <person name="Roberts A."/>
            <person name="Saif S."/>
            <person name="Shea T."/>
            <person name="Sisk P."/>
            <person name="Stolte C."/>
            <person name="Sykes S."/>
            <person name="Wortman J."/>
            <person name="Nusbaum C."/>
            <person name="Birren B."/>
        </authorList>
    </citation>
    <scope>NUCLEOTIDE SEQUENCE [LARGE SCALE GENOMIC DNA]</scope>
    <source>
        <strain evidence="3 4">CL02T12C05</strain>
    </source>
</reference>
<dbReference type="STRING" id="997884.HMPREF1068_02542"/>
<dbReference type="PATRIC" id="fig|997884.3.peg.2612"/>
<accession>I9S3Z8</accession>
<dbReference type="PANTHER" id="PTHR23416:SF23">
    <property type="entry name" value="ACETYLTRANSFERASE C18B11.09C-RELATED"/>
    <property type="match status" value="1"/>
</dbReference>
<dbReference type="InterPro" id="IPR011004">
    <property type="entry name" value="Trimer_LpxA-like_sf"/>
</dbReference>
<dbReference type="CDD" id="cd04647">
    <property type="entry name" value="LbH_MAT_like"/>
    <property type="match status" value="1"/>
</dbReference>
<evidence type="ECO:0000256" key="1">
    <source>
        <dbReference type="ARBA" id="ARBA00007274"/>
    </source>
</evidence>
<dbReference type="Pfam" id="PF00132">
    <property type="entry name" value="Hexapep"/>
    <property type="match status" value="1"/>
</dbReference>
<comment type="similarity">
    <text evidence="1">Belongs to the transferase hexapeptide repeat family.</text>
</comment>
<keyword evidence="2" id="KW-0808">Transferase</keyword>
<name>I9S3Z8_9BACE</name>
<proteinExistence type="inferred from homology"/>
<comment type="caution">
    <text evidence="3">The sequence shown here is derived from an EMBL/GenBank/DDBJ whole genome shotgun (WGS) entry which is preliminary data.</text>
</comment>
<dbReference type="AlphaFoldDB" id="I9S3Z8"/>